<proteinExistence type="predicted"/>
<gene>
    <name evidence="1" type="ORF">H9X81_06750</name>
</gene>
<comment type="caution">
    <text evidence="1">The sequence shown here is derived from an EMBL/GenBank/DDBJ whole genome shotgun (WGS) entry which is preliminary data.</text>
</comment>
<name>A0ABS2GN53_9FIRM</name>
<protein>
    <submittedName>
        <fullName evidence="1">Uncharacterized protein</fullName>
    </submittedName>
</protein>
<keyword evidence="2" id="KW-1185">Reference proteome</keyword>
<reference evidence="1 2" key="1">
    <citation type="journal article" date="2021" name="Sci. Rep.">
        <title>The distribution of antibiotic resistance genes in chicken gut microbiota commensals.</title>
        <authorList>
            <person name="Juricova H."/>
            <person name="Matiasovicova J."/>
            <person name="Kubasova T."/>
            <person name="Cejkova D."/>
            <person name="Rychlik I."/>
        </authorList>
    </citation>
    <scope>NUCLEOTIDE SEQUENCE [LARGE SCALE GENOMIC DNA]</scope>
    <source>
        <strain evidence="1 2">An564</strain>
    </source>
</reference>
<evidence type="ECO:0000313" key="1">
    <source>
        <dbReference type="EMBL" id="MBM6923386.1"/>
    </source>
</evidence>
<organism evidence="1 2">
    <name type="scientific">Hydrogenoanaerobacterium saccharovorans</name>
    <dbReference type="NCBI Taxonomy" id="474960"/>
    <lineage>
        <taxon>Bacteria</taxon>
        <taxon>Bacillati</taxon>
        <taxon>Bacillota</taxon>
        <taxon>Clostridia</taxon>
        <taxon>Eubacteriales</taxon>
        <taxon>Oscillospiraceae</taxon>
        <taxon>Hydrogenoanaerobacterium</taxon>
    </lineage>
</organism>
<accession>A0ABS2GN53</accession>
<dbReference type="RefSeq" id="WP_204720768.1">
    <property type="nucleotide sequence ID" value="NZ_JACSNR010000006.1"/>
</dbReference>
<sequence>MDKVFDDAKTIAEHYKIITEYRAAGRLDREDAIRKYTEFNRSHPEYITAVNLQGAVFHNVAPMENLSDWDIVANLNQQLMYLGGKNLLEGLQNG</sequence>
<dbReference type="Proteomes" id="UP000724149">
    <property type="component" value="Unassembled WGS sequence"/>
</dbReference>
<dbReference type="EMBL" id="JACSNR010000006">
    <property type="protein sequence ID" value="MBM6923386.1"/>
    <property type="molecule type" value="Genomic_DNA"/>
</dbReference>
<evidence type="ECO:0000313" key="2">
    <source>
        <dbReference type="Proteomes" id="UP000724149"/>
    </source>
</evidence>